<keyword evidence="1 5" id="KW-0489">Methyltransferase</keyword>
<evidence type="ECO:0000256" key="1">
    <source>
        <dbReference type="ARBA" id="ARBA00022603"/>
    </source>
</evidence>
<keyword evidence="2 5" id="KW-0808">Transferase</keyword>
<dbReference type="PANTHER" id="PTHR43464:SF19">
    <property type="entry name" value="UBIQUINONE BIOSYNTHESIS O-METHYLTRANSFERASE, MITOCHONDRIAL"/>
    <property type="match status" value="1"/>
</dbReference>
<keyword evidence="3" id="KW-0949">S-adenosyl-L-methionine</keyword>
<evidence type="ECO:0000259" key="4">
    <source>
        <dbReference type="Pfam" id="PF08241"/>
    </source>
</evidence>
<dbReference type="SUPFAM" id="SSF53335">
    <property type="entry name" value="S-adenosyl-L-methionine-dependent methyltransferases"/>
    <property type="match status" value="1"/>
</dbReference>
<dbReference type="Gene3D" id="3.40.50.150">
    <property type="entry name" value="Vaccinia Virus protein VP39"/>
    <property type="match status" value="1"/>
</dbReference>
<dbReference type="KEGG" id="sfu:Sfum_0355"/>
<dbReference type="Proteomes" id="UP000001784">
    <property type="component" value="Chromosome"/>
</dbReference>
<name>A0LF53_SYNFM</name>
<keyword evidence="6" id="KW-1185">Reference proteome</keyword>
<dbReference type="GO" id="GO:0032259">
    <property type="term" value="P:methylation"/>
    <property type="evidence" value="ECO:0007669"/>
    <property type="project" value="UniProtKB-KW"/>
</dbReference>
<dbReference type="AlphaFoldDB" id="A0LF53"/>
<dbReference type="InterPro" id="IPR029063">
    <property type="entry name" value="SAM-dependent_MTases_sf"/>
</dbReference>
<dbReference type="STRING" id="335543.Sfum_0355"/>
<dbReference type="Pfam" id="PF08241">
    <property type="entry name" value="Methyltransf_11"/>
    <property type="match status" value="1"/>
</dbReference>
<dbReference type="InParanoid" id="A0LF53"/>
<evidence type="ECO:0000313" key="6">
    <source>
        <dbReference type="Proteomes" id="UP000001784"/>
    </source>
</evidence>
<feature type="domain" description="Methyltransferase type 11" evidence="4">
    <location>
        <begin position="50"/>
        <end position="136"/>
    </location>
</feature>
<protein>
    <submittedName>
        <fullName evidence="5">Methyltransferase type 11</fullName>
    </submittedName>
</protein>
<gene>
    <name evidence="5" type="ordered locus">Sfum_0355</name>
</gene>
<organism evidence="5 6">
    <name type="scientific">Syntrophobacter fumaroxidans (strain DSM 10017 / MPOB)</name>
    <dbReference type="NCBI Taxonomy" id="335543"/>
    <lineage>
        <taxon>Bacteria</taxon>
        <taxon>Pseudomonadati</taxon>
        <taxon>Thermodesulfobacteriota</taxon>
        <taxon>Syntrophobacteria</taxon>
        <taxon>Syntrophobacterales</taxon>
        <taxon>Syntrophobacteraceae</taxon>
        <taxon>Syntrophobacter</taxon>
    </lineage>
</organism>
<accession>A0LF53</accession>
<dbReference type="eggNOG" id="COG2226">
    <property type="taxonomic scope" value="Bacteria"/>
</dbReference>
<dbReference type="EMBL" id="CP000478">
    <property type="protein sequence ID" value="ABK16055.1"/>
    <property type="molecule type" value="Genomic_DNA"/>
</dbReference>
<evidence type="ECO:0000313" key="5">
    <source>
        <dbReference type="EMBL" id="ABK16055.1"/>
    </source>
</evidence>
<evidence type="ECO:0000256" key="3">
    <source>
        <dbReference type="ARBA" id="ARBA00022691"/>
    </source>
</evidence>
<proteinExistence type="predicted"/>
<dbReference type="HOGENOM" id="CLU_037990_14_0_7"/>
<evidence type="ECO:0000256" key="2">
    <source>
        <dbReference type="ARBA" id="ARBA00022679"/>
    </source>
</evidence>
<dbReference type="GO" id="GO:0008757">
    <property type="term" value="F:S-adenosylmethionine-dependent methyltransferase activity"/>
    <property type="evidence" value="ECO:0007669"/>
    <property type="project" value="InterPro"/>
</dbReference>
<dbReference type="InterPro" id="IPR013216">
    <property type="entry name" value="Methyltransf_11"/>
</dbReference>
<reference evidence="5 6" key="1">
    <citation type="submission" date="2006-10" db="EMBL/GenBank/DDBJ databases">
        <title>Complete sequence of Syntrophobacter fumaroxidans MPOB.</title>
        <authorList>
            <consortium name="US DOE Joint Genome Institute"/>
            <person name="Copeland A."/>
            <person name="Lucas S."/>
            <person name="Lapidus A."/>
            <person name="Barry K."/>
            <person name="Detter J.C."/>
            <person name="Glavina del Rio T."/>
            <person name="Hammon N."/>
            <person name="Israni S."/>
            <person name="Pitluck S."/>
            <person name="Goltsman E.G."/>
            <person name="Martinez M."/>
            <person name="Schmutz J."/>
            <person name="Larimer F."/>
            <person name="Land M."/>
            <person name="Hauser L."/>
            <person name="Kyrpides N."/>
            <person name="Kim E."/>
            <person name="Boone D.R."/>
            <person name="Brockman F."/>
            <person name="Culley D."/>
            <person name="Ferry J."/>
            <person name="Gunsalus R."/>
            <person name="McInerney M.J."/>
            <person name="Morrison M."/>
            <person name="Plugge C."/>
            <person name="Rohlin L."/>
            <person name="Scholten J."/>
            <person name="Sieber J."/>
            <person name="Stams A.J.M."/>
            <person name="Worm P."/>
            <person name="Henstra A.M."/>
            <person name="Richardson P."/>
        </authorList>
    </citation>
    <scope>NUCLEOTIDE SEQUENCE [LARGE SCALE GENOMIC DNA]</scope>
    <source>
        <strain evidence="6">DSM 10017 / MPOB</strain>
    </source>
</reference>
<sequence>MERSVGYVFRPEDALMVEELSQTPAGRLALLIEQELLLRLWRPLTPQRVLEVGCGTGLFLERLVREGHIVTGIDASPAMLEIARRRLAPRVALRQGFAEDLPFDDNEFDTVALIGTLEYVNDPVAALREAFRVARQHVLLGAANRYSLETFKLCAQRLWKRSFYDHARFYSVYRLRHLVERALAGSVPVRWGTCLSFPLGLLKYVRFLERSRLLQWHPLGHFIGMRVDMVYPMQTIQTPLFAEVTSRMDRSRARASCWRSLAGDKGFCRFAPGLDGTGAFHPPSTAGRMRISRPPISDR</sequence>
<dbReference type="PANTHER" id="PTHR43464">
    <property type="entry name" value="METHYLTRANSFERASE"/>
    <property type="match status" value="1"/>
</dbReference>
<dbReference type="CDD" id="cd02440">
    <property type="entry name" value="AdoMet_MTases"/>
    <property type="match status" value="1"/>
</dbReference>